<keyword evidence="2" id="KW-1185">Reference proteome</keyword>
<dbReference type="EMBL" id="MVHJ01000021">
    <property type="protein sequence ID" value="ORA03029.1"/>
    <property type="molecule type" value="Genomic_DNA"/>
</dbReference>
<accession>A0A1W9YSN9</accession>
<evidence type="ECO:0000313" key="2">
    <source>
        <dbReference type="Proteomes" id="UP000192366"/>
    </source>
</evidence>
<reference evidence="1 2" key="1">
    <citation type="submission" date="2017-02" db="EMBL/GenBank/DDBJ databases">
        <title>The new phylogeny of genus Mycobacterium.</title>
        <authorList>
            <person name="Tortoli E."/>
            <person name="Trovato A."/>
            <person name="Cirillo D.M."/>
        </authorList>
    </citation>
    <scope>NUCLEOTIDE SEQUENCE [LARGE SCALE GENOMIC DNA]</scope>
    <source>
        <strain evidence="1 2">DSM 45578</strain>
    </source>
</reference>
<dbReference type="OrthoDB" id="3376796at2"/>
<comment type="caution">
    <text evidence="1">The sequence shown here is derived from an EMBL/GenBank/DDBJ whole genome shotgun (WGS) entry which is preliminary data.</text>
</comment>
<gene>
    <name evidence="1" type="ORF">BST17_20805</name>
</gene>
<evidence type="ECO:0000313" key="1">
    <source>
        <dbReference type="EMBL" id="ORA03029.1"/>
    </source>
</evidence>
<sequence length="143" mass="15596">MPDPAKVHTAKVVGRAAGGVTALQGFDALHQIVSAAKECIAVHETEKSKRARLQTYETTEVARIKAAESVLKDYFSKVFAERRSNFEELFNRLDGALEANDGETVALMVRGIVDIAKTSPLADLGDLSQIRAALDDPDQVWEL</sequence>
<dbReference type="STRING" id="564198.BST17_20805"/>
<dbReference type="Proteomes" id="UP000192366">
    <property type="component" value="Unassembled WGS sequence"/>
</dbReference>
<dbReference type="AlphaFoldDB" id="A0A1W9YSN9"/>
<proteinExistence type="predicted"/>
<dbReference type="RefSeq" id="WP_083060794.1">
    <property type="nucleotide sequence ID" value="NZ_JACKVM010000014.1"/>
</dbReference>
<name>A0A1W9YSN9_MYCBA</name>
<organism evidence="1 2">
    <name type="scientific">Mycolicibacterium bacteremicum</name>
    <name type="common">Mycobacterium bacteremicum</name>
    <dbReference type="NCBI Taxonomy" id="564198"/>
    <lineage>
        <taxon>Bacteria</taxon>
        <taxon>Bacillati</taxon>
        <taxon>Actinomycetota</taxon>
        <taxon>Actinomycetes</taxon>
        <taxon>Mycobacteriales</taxon>
        <taxon>Mycobacteriaceae</taxon>
        <taxon>Mycolicibacterium</taxon>
    </lineage>
</organism>
<protein>
    <submittedName>
        <fullName evidence="1">Uncharacterized protein</fullName>
    </submittedName>
</protein>